<dbReference type="Proteomes" id="UP000509510">
    <property type="component" value="Chromosome V"/>
</dbReference>
<dbReference type="NCBIfam" id="NF040586">
    <property type="entry name" value="FxSxx_TPR"/>
    <property type="match status" value="1"/>
</dbReference>
<reference evidence="5" key="1">
    <citation type="submission" date="2020-06" db="EMBL/GenBank/DDBJ databases">
        <title>A chromosome-scale genome assembly of Talaromyces rugulosus W13939.</title>
        <authorList>
            <person name="Wang B."/>
            <person name="Guo L."/>
            <person name="Ye K."/>
            <person name="Wang L."/>
        </authorList>
    </citation>
    <scope>NUCLEOTIDE SEQUENCE [LARGE SCALE GENOMIC DNA]</scope>
    <source>
        <strain evidence="5">W13939</strain>
    </source>
</reference>
<dbReference type="InterPro" id="IPR011990">
    <property type="entry name" value="TPR-like_helical_dom_sf"/>
</dbReference>
<dbReference type="PANTHER" id="PTHR46082:SF11">
    <property type="entry name" value="AAA+ ATPASE DOMAIN-CONTAINING PROTEIN-RELATED"/>
    <property type="match status" value="1"/>
</dbReference>
<dbReference type="InterPro" id="IPR007751">
    <property type="entry name" value="DUF676_lipase-like"/>
</dbReference>
<dbReference type="InterPro" id="IPR019734">
    <property type="entry name" value="TPR_rpt"/>
</dbReference>
<dbReference type="Gene3D" id="1.25.40.10">
    <property type="entry name" value="Tetratricopeptide repeat domain"/>
    <property type="match status" value="3"/>
</dbReference>
<dbReference type="EMBL" id="CP055902">
    <property type="protein sequence ID" value="QKX62526.1"/>
    <property type="molecule type" value="Genomic_DNA"/>
</dbReference>
<dbReference type="PRINTS" id="PR00381">
    <property type="entry name" value="KINESINLIGHT"/>
</dbReference>
<evidence type="ECO:0000313" key="5">
    <source>
        <dbReference type="Proteomes" id="UP000509510"/>
    </source>
</evidence>
<dbReference type="InterPro" id="IPR029058">
    <property type="entry name" value="AB_hydrolase_fold"/>
</dbReference>
<dbReference type="KEGG" id="trg:TRUGW13939_09687"/>
<evidence type="ECO:0000313" key="4">
    <source>
        <dbReference type="EMBL" id="QKX62526.1"/>
    </source>
</evidence>
<name>A0A7H8R8D6_TALRU</name>
<evidence type="ECO:0000256" key="1">
    <source>
        <dbReference type="ARBA" id="ARBA00007920"/>
    </source>
</evidence>
<sequence>MASQRKSHVFRVTGFSRDRPDPDLQKVLQETLQDHFTDDERTQVEADITIVPSCYEADTQRVALVRFRGGIPQFLSELRVDPLGDWQVEMGDCDINFDCHFFGFTQLYAPDEQEPVVADIIAIAGLDGHAYGSWQGRGNLGRMWLRDFLSKDLPQCRTMIYGYNSKLSSHGVDTILDYGRELMEEIKKIRNTKEIQQRPLFFIAHSFGGIILAHVVRAIQTMEEDHPAITSLHRATYGLILFAIPHKGLIVNDMQQMLSGGNHLRQHLLQQISSKSDLLVHQLAEFKNLIRDRKVVSFYETEQTRQLDRNGRQWRRAGDFITTVDADSALLQLPDHVEDKVPLHADHSMIVKFDSRSAPEYRTALDKLQQFARDAPQVVAARFKRPETPLSPLSTVPFTRDPDFVRSESPATWVFWVHASNAARFEQSFRDIADRVKISGRQDPHANIFGLVENWLHDKKRERWVLVLDNVDDHEFLRKSPATGLGDPNSLMNASTKPLLEYLPRSLNGSVIITSRTREVALKMVDDKDIIEVKPMERSEALELLQRKLEQPGESQESRDLVEELELMPLAIVQAASYIRNRAPRCSVSQYLRHFQKNDCKATKLLETEPGNLYRDLEAKNSILLTWQKSFDHIRQTEPSAADLLSLMSFFDRQGIPEKLLRVQPENSHILSSDLLNDCSSDDGEVSESDTVDNFENDIAILRNFSFISVGKNSVFTMHRLVQLTTREWLKTHNQMEQWKERFISNLYYMFPIGDYENWEICRLLFPHVKLAISQRPKSQESLRNWATLLYNGASYALTSGNVADGRDMASKSMKQRVSVLGGEDRGALESTEMLAVICMFEGDWKVAEKLLMQAMETCKTKLGEDHRETLTVMAILAGTFGAQGRLEEAEKIQLQLMEIQKRELAEDYPNMLPSIATLETIFGNQGRLTEAKRLLMQVIEIQKRKLGVDHPITLMSMTSLALAYQSQGRLEEAERLLMQVIEIQKRKLGVDHPITLTSMASLALAYQNQGRLEEAEKLEVQVMETRKTKLGKDHPNTLTSMANLASTYQNQGRLEEAEKLEVQVMETRKTKLGKDHPDTLTSMANLASTYQNQGRLEEAEKLLVQVIETRKTKLGDDHPDTLTSMSGLAITLWNQGWLEEAEKLLVQVMETRKTKLGEDHPDTLRSMANLAFMELFRTVARIFPNGNYASWAQIQTLLAHAKSVLAPIPDIGDEDRLNIAKLLSHYGWYLDHQGVYNQVEVMYRRALEAREKVLGLNHPNTLTSVNNLGNVLFRQGKYDQPLYPI</sequence>
<dbReference type="SUPFAM" id="SSF48452">
    <property type="entry name" value="TPR-like"/>
    <property type="match status" value="4"/>
</dbReference>
<dbReference type="RefSeq" id="XP_035348700.1">
    <property type="nucleotide sequence ID" value="XM_035492807.1"/>
</dbReference>
<comment type="similarity">
    <text evidence="1">Belongs to the putative lipase ROG1 family.</text>
</comment>
<feature type="domain" description="DUF676" evidence="2">
    <location>
        <begin position="164"/>
        <end position="261"/>
    </location>
</feature>
<dbReference type="InterPro" id="IPR027417">
    <property type="entry name" value="P-loop_NTPase"/>
</dbReference>
<dbReference type="PANTHER" id="PTHR46082">
    <property type="entry name" value="ATP/GTP-BINDING PROTEIN-RELATED"/>
    <property type="match status" value="1"/>
</dbReference>
<dbReference type="Gene3D" id="3.40.50.1820">
    <property type="entry name" value="alpha/beta hydrolase"/>
    <property type="match status" value="1"/>
</dbReference>
<dbReference type="SUPFAM" id="SSF52540">
    <property type="entry name" value="P-loop containing nucleoside triphosphate hydrolases"/>
    <property type="match status" value="1"/>
</dbReference>
<proteinExistence type="inferred from homology"/>
<dbReference type="Pfam" id="PF05057">
    <property type="entry name" value="DUF676"/>
    <property type="match status" value="1"/>
</dbReference>
<dbReference type="OrthoDB" id="4223291at2759"/>
<dbReference type="Gene3D" id="3.40.50.300">
    <property type="entry name" value="P-loop containing nucleotide triphosphate hydrolases"/>
    <property type="match status" value="1"/>
</dbReference>
<dbReference type="InterPro" id="IPR053137">
    <property type="entry name" value="NLR-like"/>
</dbReference>
<dbReference type="GeneID" id="55997170"/>
<dbReference type="SUPFAM" id="SSF53474">
    <property type="entry name" value="alpha/beta-Hydrolases"/>
    <property type="match status" value="1"/>
</dbReference>
<feature type="domain" description="DUF7779" evidence="3">
    <location>
        <begin position="636"/>
        <end position="732"/>
    </location>
</feature>
<gene>
    <name evidence="4" type="ORF">TRUGW13939_09687</name>
</gene>
<protein>
    <submittedName>
        <fullName evidence="4">Uncharacterized protein</fullName>
    </submittedName>
</protein>
<dbReference type="InterPro" id="IPR056681">
    <property type="entry name" value="DUF7779"/>
</dbReference>
<dbReference type="Pfam" id="PF25000">
    <property type="entry name" value="DUF7779"/>
    <property type="match status" value="1"/>
</dbReference>
<evidence type="ECO:0000259" key="2">
    <source>
        <dbReference type="Pfam" id="PF05057"/>
    </source>
</evidence>
<dbReference type="Pfam" id="PF13374">
    <property type="entry name" value="TPR_10"/>
    <property type="match status" value="4"/>
</dbReference>
<dbReference type="SMART" id="SM00028">
    <property type="entry name" value="TPR"/>
    <property type="match status" value="4"/>
</dbReference>
<organism evidence="4 5">
    <name type="scientific">Talaromyces rugulosus</name>
    <name type="common">Penicillium rugulosum</name>
    <dbReference type="NCBI Taxonomy" id="121627"/>
    <lineage>
        <taxon>Eukaryota</taxon>
        <taxon>Fungi</taxon>
        <taxon>Dikarya</taxon>
        <taxon>Ascomycota</taxon>
        <taxon>Pezizomycotina</taxon>
        <taxon>Eurotiomycetes</taxon>
        <taxon>Eurotiomycetidae</taxon>
        <taxon>Eurotiales</taxon>
        <taxon>Trichocomaceae</taxon>
        <taxon>Talaromyces</taxon>
        <taxon>Talaromyces sect. Islandici</taxon>
    </lineage>
</organism>
<accession>A0A7H8R8D6</accession>
<keyword evidence="5" id="KW-1185">Reference proteome</keyword>
<dbReference type="Pfam" id="PF13424">
    <property type="entry name" value="TPR_12"/>
    <property type="match status" value="3"/>
</dbReference>
<evidence type="ECO:0000259" key="3">
    <source>
        <dbReference type="Pfam" id="PF25000"/>
    </source>
</evidence>